<gene>
    <name evidence="3" type="ORF">LAWI1_G002838</name>
</gene>
<evidence type="ECO:0000313" key="3">
    <source>
        <dbReference type="EMBL" id="TVY91075.1"/>
    </source>
</evidence>
<proteinExistence type="predicted"/>
<dbReference type="PANTHER" id="PTHR38248:SF2">
    <property type="entry name" value="FUNK1 11"/>
    <property type="match status" value="1"/>
</dbReference>
<evidence type="ECO:0000259" key="2">
    <source>
        <dbReference type="Pfam" id="PF17667"/>
    </source>
</evidence>
<dbReference type="InterPro" id="IPR040976">
    <property type="entry name" value="Pkinase_fungal"/>
</dbReference>
<name>A0A559MDM8_9HELO</name>
<keyword evidence="4" id="KW-1185">Reference proteome</keyword>
<evidence type="ECO:0000256" key="1">
    <source>
        <dbReference type="SAM" id="MobiDB-lite"/>
    </source>
</evidence>
<reference evidence="3 4" key="1">
    <citation type="submission" date="2018-05" db="EMBL/GenBank/DDBJ databases">
        <title>Genome sequencing and assembly of the regulated plant pathogen Lachnellula willkommii and related sister species for the development of diagnostic species identification markers.</title>
        <authorList>
            <person name="Giroux E."/>
            <person name="Bilodeau G."/>
        </authorList>
    </citation>
    <scope>NUCLEOTIDE SEQUENCE [LARGE SCALE GENOMIC DNA]</scope>
    <source>
        <strain evidence="3 4">CBS 172.35</strain>
    </source>
</reference>
<feature type="region of interest" description="Disordered" evidence="1">
    <location>
        <begin position="79"/>
        <end position="112"/>
    </location>
</feature>
<accession>A0A559MDM8</accession>
<comment type="caution">
    <text evidence="3">The sequence shown here is derived from an EMBL/GenBank/DDBJ whole genome shotgun (WGS) entry which is preliminary data.</text>
</comment>
<sequence length="235" mass="25881">MATTSEAELGLNIFIKYNKTSKYIVAQDVRISLEDKLIASIKAIVNSSAESSRAYSRIRSLRRSRSSAACLTSMGISTSSTTISSSRQKRKRDGEFVDGKSGKRSRSIESRSNVADVEITVDAEKREPDTTGLAGCESETYGNRIHYCLVVSLAGRPLHAYRLVGELLEALRDAIRGYKSLLEDRKILYRDLSKNNIIIIEAATTGDLRGMLINLDLAKELDSLLSGASHWTSTI</sequence>
<protein>
    <recommendedName>
        <fullName evidence="2">Fungal-type protein kinase domain-containing protein</fullName>
    </recommendedName>
</protein>
<evidence type="ECO:0000313" key="4">
    <source>
        <dbReference type="Proteomes" id="UP000315522"/>
    </source>
</evidence>
<dbReference type="Pfam" id="PF17667">
    <property type="entry name" value="Pkinase_fungal"/>
    <property type="match status" value="1"/>
</dbReference>
<feature type="compositionally biased region" description="Basic and acidic residues" evidence="1">
    <location>
        <begin position="92"/>
        <end position="109"/>
    </location>
</feature>
<dbReference type="PANTHER" id="PTHR38248">
    <property type="entry name" value="FUNK1 6"/>
    <property type="match status" value="1"/>
</dbReference>
<dbReference type="AlphaFoldDB" id="A0A559MDM8"/>
<organism evidence="3 4">
    <name type="scientific">Lachnellula willkommii</name>
    <dbReference type="NCBI Taxonomy" id="215461"/>
    <lineage>
        <taxon>Eukaryota</taxon>
        <taxon>Fungi</taxon>
        <taxon>Dikarya</taxon>
        <taxon>Ascomycota</taxon>
        <taxon>Pezizomycotina</taxon>
        <taxon>Leotiomycetes</taxon>
        <taxon>Helotiales</taxon>
        <taxon>Lachnaceae</taxon>
        <taxon>Lachnellula</taxon>
    </lineage>
</organism>
<feature type="domain" description="Fungal-type protein kinase" evidence="2">
    <location>
        <begin position="90"/>
        <end position="234"/>
    </location>
</feature>
<dbReference type="Proteomes" id="UP000315522">
    <property type="component" value="Unassembled WGS sequence"/>
</dbReference>
<dbReference type="EMBL" id="QGML01000655">
    <property type="protein sequence ID" value="TVY91075.1"/>
    <property type="molecule type" value="Genomic_DNA"/>
</dbReference>